<dbReference type="AlphaFoldDB" id="A0A9Q0MBV2"/>
<evidence type="ECO:0000256" key="2">
    <source>
        <dbReference type="SAM" id="SignalP"/>
    </source>
</evidence>
<name>A0A9Q0MBV2_BLOTA</name>
<feature type="signal peptide" evidence="2">
    <location>
        <begin position="1"/>
        <end position="22"/>
    </location>
</feature>
<protein>
    <submittedName>
        <fullName evidence="3">Uncharacterized protein</fullName>
    </submittedName>
</protein>
<evidence type="ECO:0000256" key="1">
    <source>
        <dbReference type="SAM" id="MobiDB-lite"/>
    </source>
</evidence>
<reference evidence="3" key="1">
    <citation type="submission" date="2022-12" db="EMBL/GenBank/DDBJ databases">
        <title>Genome assemblies of Blomia tropicalis.</title>
        <authorList>
            <person name="Cui Y."/>
        </authorList>
    </citation>
    <scope>NUCLEOTIDE SEQUENCE</scope>
    <source>
        <tissue evidence="3">Adult mites</tissue>
    </source>
</reference>
<feature type="region of interest" description="Disordered" evidence="1">
    <location>
        <begin position="231"/>
        <end position="250"/>
    </location>
</feature>
<accession>A0A9Q0MBV2</accession>
<keyword evidence="2" id="KW-0732">Signal</keyword>
<gene>
    <name evidence="3" type="ORF">RDWZM_001369</name>
</gene>
<dbReference type="Proteomes" id="UP001142055">
    <property type="component" value="Chromosome 1"/>
</dbReference>
<proteinExistence type="predicted"/>
<organism evidence="3 4">
    <name type="scientific">Blomia tropicalis</name>
    <name type="common">Mite</name>
    <dbReference type="NCBI Taxonomy" id="40697"/>
    <lineage>
        <taxon>Eukaryota</taxon>
        <taxon>Metazoa</taxon>
        <taxon>Ecdysozoa</taxon>
        <taxon>Arthropoda</taxon>
        <taxon>Chelicerata</taxon>
        <taxon>Arachnida</taxon>
        <taxon>Acari</taxon>
        <taxon>Acariformes</taxon>
        <taxon>Sarcoptiformes</taxon>
        <taxon>Astigmata</taxon>
        <taxon>Glycyphagoidea</taxon>
        <taxon>Echimyopodidae</taxon>
        <taxon>Blomia</taxon>
    </lineage>
</organism>
<comment type="caution">
    <text evidence="3">The sequence shown here is derived from an EMBL/GenBank/DDBJ whole genome shotgun (WGS) entry which is preliminary data.</text>
</comment>
<sequence length="542" mass="61830">MNVHLFAYLIYGGLIVFPLIHSDPIYNLNVCQTATPSMRKAFIINNMVICTSNSRWFDSFRVYNLTSNTTSNVFSGSTLMAKLFPNDGRFMNDGTNANIEWAFQYDVEPNHCKLDIWKHDDTNLEQTRYCDRVSELKGLVIASLTNRKLLFAQNNRNIDSDSNNLTYNVFEIQILVNHLNHHGLTSSVTFDQFNDRFVSLHQGRDGQACVTIIRHQGKWNNYKLENFNRPLTNGKDKTPTDQANVNNNNNNKEKLDSILTFIIKKSAEENKLKSNESKVIPTVKAQMINLAKRRSHFEIDNIKIATKKLQDIQNRLDQKVINSNDFADSNEKKHWWHTTNIPTLDIVDVQTVDDDIELLSIDLDQTESNHGSLQTCDDGDFTRSQKYVTVNEILQEQEGNISDKEINSMKAQNVKSFETVLTNSDLLTTTNCSLLSTEKDSIPIKTGNSCSPIFDLISEKYPIETQNLAQVLTLMLNSYKRSKKETKSFESWYSNNSTSSSLSYLVEPLSKKANVVIPDNLKNTSMEENGDKEIKDSEIVVN</sequence>
<evidence type="ECO:0000313" key="3">
    <source>
        <dbReference type="EMBL" id="KAJ6222824.1"/>
    </source>
</evidence>
<keyword evidence="4" id="KW-1185">Reference proteome</keyword>
<evidence type="ECO:0000313" key="4">
    <source>
        <dbReference type="Proteomes" id="UP001142055"/>
    </source>
</evidence>
<feature type="chain" id="PRO_5040438339" evidence="2">
    <location>
        <begin position="23"/>
        <end position="542"/>
    </location>
</feature>
<dbReference type="EMBL" id="JAPWDV010000001">
    <property type="protein sequence ID" value="KAJ6222824.1"/>
    <property type="molecule type" value="Genomic_DNA"/>
</dbReference>